<accession>A0ACB9BCZ3</accession>
<dbReference type="Proteomes" id="UP001055879">
    <property type="component" value="Linkage Group LG06"/>
</dbReference>
<evidence type="ECO:0000313" key="2">
    <source>
        <dbReference type="Proteomes" id="UP001055879"/>
    </source>
</evidence>
<gene>
    <name evidence="1" type="ORF">L6452_21021</name>
</gene>
<dbReference type="EMBL" id="CM042052">
    <property type="protein sequence ID" value="KAI3720111.1"/>
    <property type="molecule type" value="Genomic_DNA"/>
</dbReference>
<proteinExistence type="predicted"/>
<reference evidence="1 2" key="2">
    <citation type="journal article" date="2022" name="Mol. Ecol. Resour.">
        <title>The genomes of chicory, endive, great burdock and yacon provide insights into Asteraceae paleo-polyploidization history and plant inulin production.</title>
        <authorList>
            <person name="Fan W."/>
            <person name="Wang S."/>
            <person name="Wang H."/>
            <person name="Wang A."/>
            <person name="Jiang F."/>
            <person name="Liu H."/>
            <person name="Zhao H."/>
            <person name="Xu D."/>
            <person name="Zhang Y."/>
        </authorList>
    </citation>
    <scope>NUCLEOTIDE SEQUENCE [LARGE SCALE GENOMIC DNA]</scope>
    <source>
        <strain evidence="2">cv. Niubang</strain>
    </source>
</reference>
<sequence length="72" mass="7456">MELLIHLGLEVIEDGEEGINGFLPNVGEPEAVVSLVDGGDWAVSVDDGEQRHTGGFGMGFVVRVGFGIGAGM</sequence>
<name>A0ACB9BCZ3_ARCLA</name>
<comment type="caution">
    <text evidence="1">The sequence shown here is derived from an EMBL/GenBank/DDBJ whole genome shotgun (WGS) entry which is preliminary data.</text>
</comment>
<protein>
    <submittedName>
        <fullName evidence="1">Uncharacterized protein</fullName>
    </submittedName>
</protein>
<evidence type="ECO:0000313" key="1">
    <source>
        <dbReference type="EMBL" id="KAI3720111.1"/>
    </source>
</evidence>
<keyword evidence="2" id="KW-1185">Reference proteome</keyword>
<organism evidence="1 2">
    <name type="scientific">Arctium lappa</name>
    <name type="common">Greater burdock</name>
    <name type="synonym">Lappa major</name>
    <dbReference type="NCBI Taxonomy" id="4217"/>
    <lineage>
        <taxon>Eukaryota</taxon>
        <taxon>Viridiplantae</taxon>
        <taxon>Streptophyta</taxon>
        <taxon>Embryophyta</taxon>
        <taxon>Tracheophyta</taxon>
        <taxon>Spermatophyta</taxon>
        <taxon>Magnoliopsida</taxon>
        <taxon>eudicotyledons</taxon>
        <taxon>Gunneridae</taxon>
        <taxon>Pentapetalae</taxon>
        <taxon>asterids</taxon>
        <taxon>campanulids</taxon>
        <taxon>Asterales</taxon>
        <taxon>Asteraceae</taxon>
        <taxon>Carduoideae</taxon>
        <taxon>Cardueae</taxon>
        <taxon>Arctiinae</taxon>
        <taxon>Arctium</taxon>
    </lineage>
</organism>
<reference evidence="2" key="1">
    <citation type="journal article" date="2022" name="Mol. Ecol. Resour.">
        <title>The genomes of chicory, endive, great burdock and yacon provide insights into Asteraceae palaeo-polyploidization history and plant inulin production.</title>
        <authorList>
            <person name="Fan W."/>
            <person name="Wang S."/>
            <person name="Wang H."/>
            <person name="Wang A."/>
            <person name="Jiang F."/>
            <person name="Liu H."/>
            <person name="Zhao H."/>
            <person name="Xu D."/>
            <person name="Zhang Y."/>
        </authorList>
    </citation>
    <scope>NUCLEOTIDE SEQUENCE [LARGE SCALE GENOMIC DNA]</scope>
    <source>
        <strain evidence="2">cv. Niubang</strain>
    </source>
</reference>